<dbReference type="PANTHER" id="PTHR30086:SF20">
    <property type="entry name" value="ARGININE EXPORTER PROTEIN ARGO-RELATED"/>
    <property type="match status" value="1"/>
</dbReference>
<feature type="transmembrane region" description="Helical" evidence="6">
    <location>
        <begin position="41"/>
        <end position="60"/>
    </location>
</feature>
<evidence type="ECO:0000256" key="5">
    <source>
        <dbReference type="ARBA" id="ARBA00023136"/>
    </source>
</evidence>
<evidence type="ECO:0000256" key="3">
    <source>
        <dbReference type="ARBA" id="ARBA00022692"/>
    </source>
</evidence>
<name>A0ABT2Y8H5_9BURK</name>
<evidence type="ECO:0000313" key="7">
    <source>
        <dbReference type="EMBL" id="MCV2366596.1"/>
    </source>
</evidence>
<reference evidence="7 8" key="1">
    <citation type="submission" date="2021-11" db="EMBL/GenBank/DDBJ databases">
        <authorList>
            <person name="Liang Q."/>
            <person name="Mou H."/>
            <person name="Liu Z."/>
        </authorList>
    </citation>
    <scope>NUCLEOTIDE SEQUENCE [LARGE SCALE GENOMIC DNA]</scope>
    <source>
        <strain evidence="7 8">CHU3</strain>
    </source>
</reference>
<dbReference type="EMBL" id="JAJIRN010000001">
    <property type="protein sequence ID" value="MCV2366596.1"/>
    <property type="molecule type" value="Genomic_DNA"/>
</dbReference>
<accession>A0ABT2Y8H5</accession>
<dbReference type="Proteomes" id="UP001209701">
    <property type="component" value="Unassembled WGS sequence"/>
</dbReference>
<feature type="transmembrane region" description="Helical" evidence="6">
    <location>
        <begin position="179"/>
        <end position="197"/>
    </location>
</feature>
<gene>
    <name evidence="7" type="ORF">LNV07_00570</name>
</gene>
<dbReference type="InterPro" id="IPR001123">
    <property type="entry name" value="LeuE-type"/>
</dbReference>
<keyword evidence="4 6" id="KW-1133">Transmembrane helix</keyword>
<keyword evidence="8" id="KW-1185">Reference proteome</keyword>
<keyword evidence="5 6" id="KW-0472">Membrane</keyword>
<dbReference type="RefSeq" id="WP_263569237.1">
    <property type="nucleotide sequence ID" value="NZ_JAJIRN010000001.1"/>
</dbReference>
<feature type="transmembrane region" description="Helical" evidence="6">
    <location>
        <begin position="142"/>
        <end position="167"/>
    </location>
</feature>
<sequence length="198" mass="21292">MSLYLSMAAFALASSISPGPVNLVALSAGAQHGLRAGLRHVTGATVGFTGLLLLIGLGLNELIARSGYGPSLMLLLRWGGLSFLVYMAYQLARSDGKLGNDDKAQRAKPSYLYGAYMQWLNPKAWIASLAGMAAYASSGDGLLVWQFAAIYFVICYASLASWAWAGASLRRHLSEPRKLMFFNRALAVMLLACAVYML</sequence>
<protein>
    <submittedName>
        <fullName evidence="7">LysE family translocator</fullName>
    </submittedName>
</protein>
<dbReference type="PANTHER" id="PTHR30086">
    <property type="entry name" value="ARGININE EXPORTER PROTEIN ARGO"/>
    <property type="match status" value="1"/>
</dbReference>
<comment type="subcellular location">
    <subcellularLocation>
        <location evidence="1">Cell membrane</location>
        <topology evidence="1">Multi-pass membrane protein</topology>
    </subcellularLocation>
</comment>
<comment type="caution">
    <text evidence="7">The sequence shown here is derived from an EMBL/GenBank/DDBJ whole genome shotgun (WGS) entry which is preliminary data.</text>
</comment>
<evidence type="ECO:0000256" key="1">
    <source>
        <dbReference type="ARBA" id="ARBA00004651"/>
    </source>
</evidence>
<keyword evidence="3 6" id="KW-0812">Transmembrane</keyword>
<keyword evidence="2" id="KW-1003">Cell membrane</keyword>
<organism evidence="7 8">
    <name type="scientific">Roseateles oligotrophus</name>
    <dbReference type="NCBI Taxonomy" id="1769250"/>
    <lineage>
        <taxon>Bacteria</taxon>
        <taxon>Pseudomonadati</taxon>
        <taxon>Pseudomonadota</taxon>
        <taxon>Betaproteobacteria</taxon>
        <taxon>Burkholderiales</taxon>
        <taxon>Sphaerotilaceae</taxon>
        <taxon>Roseateles</taxon>
    </lineage>
</organism>
<feature type="transmembrane region" description="Helical" evidence="6">
    <location>
        <begin position="72"/>
        <end position="92"/>
    </location>
</feature>
<dbReference type="Pfam" id="PF01810">
    <property type="entry name" value="LysE"/>
    <property type="match status" value="1"/>
</dbReference>
<evidence type="ECO:0000256" key="2">
    <source>
        <dbReference type="ARBA" id="ARBA00022475"/>
    </source>
</evidence>
<proteinExistence type="predicted"/>
<evidence type="ECO:0000256" key="4">
    <source>
        <dbReference type="ARBA" id="ARBA00022989"/>
    </source>
</evidence>
<evidence type="ECO:0000256" key="6">
    <source>
        <dbReference type="SAM" id="Phobius"/>
    </source>
</evidence>
<evidence type="ECO:0000313" key="8">
    <source>
        <dbReference type="Proteomes" id="UP001209701"/>
    </source>
</evidence>